<dbReference type="Proteomes" id="UP000638648">
    <property type="component" value="Unassembled WGS sequence"/>
</dbReference>
<feature type="region of interest" description="Disordered" evidence="1">
    <location>
        <begin position="78"/>
        <end position="150"/>
    </location>
</feature>
<sequence length="171" mass="16242">MSGAEMTPACLAVECCGGELHTSCLVLAGVVVDGRPGFQRGGLRLDAPGFVDGGRGFAVLPGRVDVGACLVNGGGRLTRGSGGVDTRTPRASSTAGAAPPDGPDAPRASCTAAAAGPPAGPAAGPPVPGMPGCPPIAPPSSGGAIPSASSGSFGTGALFGEIHSARECGLL</sequence>
<organism evidence="2 3">
    <name type="scientific">Actinopolymorpha pittospori</name>
    <dbReference type="NCBI Taxonomy" id="648752"/>
    <lineage>
        <taxon>Bacteria</taxon>
        <taxon>Bacillati</taxon>
        <taxon>Actinomycetota</taxon>
        <taxon>Actinomycetes</taxon>
        <taxon>Propionibacteriales</taxon>
        <taxon>Actinopolymorphaceae</taxon>
        <taxon>Actinopolymorpha</taxon>
    </lineage>
</organism>
<protein>
    <submittedName>
        <fullName evidence="2">Uncharacterized protein</fullName>
    </submittedName>
</protein>
<keyword evidence="3" id="KW-1185">Reference proteome</keyword>
<reference evidence="2" key="1">
    <citation type="submission" date="2020-10" db="EMBL/GenBank/DDBJ databases">
        <title>Sequencing the genomes of 1000 actinobacteria strains.</title>
        <authorList>
            <person name="Klenk H.-P."/>
        </authorList>
    </citation>
    <scope>NUCLEOTIDE SEQUENCE</scope>
    <source>
        <strain evidence="2">DSM 45354</strain>
    </source>
</reference>
<dbReference type="EMBL" id="JADBEM010000001">
    <property type="protein sequence ID" value="MBE1608168.1"/>
    <property type="molecule type" value="Genomic_DNA"/>
</dbReference>
<proteinExistence type="predicted"/>
<evidence type="ECO:0000256" key="1">
    <source>
        <dbReference type="SAM" id="MobiDB-lite"/>
    </source>
</evidence>
<evidence type="ECO:0000313" key="3">
    <source>
        <dbReference type="Proteomes" id="UP000638648"/>
    </source>
</evidence>
<gene>
    <name evidence="2" type="ORF">HEB94_005016</name>
</gene>
<accession>A0A927MZI4</accession>
<dbReference type="RefSeq" id="WP_192751994.1">
    <property type="nucleotide sequence ID" value="NZ_BAABJL010000192.1"/>
</dbReference>
<feature type="compositionally biased region" description="Low complexity" evidence="1">
    <location>
        <begin position="95"/>
        <end position="117"/>
    </location>
</feature>
<feature type="compositionally biased region" description="Low complexity" evidence="1">
    <location>
        <begin position="139"/>
        <end position="150"/>
    </location>
</feature>
<feature type="compositionally biased region" description="Pro residues" evidence="1">
    <location>
        <begin position="118"/>
        <end position="138"/>
    </location>
</feature>
<dbReference type="AlphaFoldDB" id="A0A927MZI4"/>
<evidence type="ECO:0000313" key="2">
    <source>
        <dbReference type="EMBL" id="MBE1608168.1"/>
    </source>
</evidence>
<comment type="caution">
    <text evidence="2">The sequence shown here is derived from an EMBL/GenBank/DDBJ whole genome shotgun (WGS) entry which is preliminary data.</text>
</comment>
<name>A0A927MZI4_9ACTN</name>